<dbReference type="RefSeq" id="WP_171353690.1">
    <property type="nucleotide sequence ID" value="NZ_VTXP01000015.1"/>
</dbReference>
<sequence>MNCDTLISEECVMETLSDSIIQAHSANQAKQIDKLRLAYTRLSLYVESINNREDHLFQDHLEGIEKQYIGREPNEIIQAANHLLSKAEAILKESNLDWERIYLV</sequence>
<comment type="caution">
    <text evidence="1">The sequence shown here is derived from an EMBL/GenBank/DDBJ whole genome shotgun (WGS) entry which is preliminary data.</text>
</comment>
<evidence type="ECO:0000313" key="1">
    <source>
        <dbReference type="EMBL" id="NOJ25194.1"/>
    </source>
</evidence>
<dbReference type="Proteomes" id="UP000576645">
    <property type="component" value="Unassembled WGS sequence"/>
</dbReference>
<dbReference type="EMBL" id="VTXP01000015">
    <property type="protein sequence ID" value="NOJ25194.1"/>
    <property type="molecule type" value="Genomic_DNA"/>
</dbReference>
<proteinExistence type="predicted"/>
<name>A0AAP7DEP9_9VIBR</name>
<reference evidence="1 2" key="1">
    <citation type="submission" date="2019-09" db="EMBL/GenBank/DDBJ databases">
        <title>Draft genome sequencing and comparative genomics of hatchery-associated Vibrios.</title>
        <authorList>
            <person name="Kehlet-Delgado H."/>
            <person name="Mueller R.S."/>
        </authorList>
    </citation>
    <scope>NUCLEOTIDE SEQUENCE [LARGE SCALE GENOMIC DNA]</scope>
    <source>
        <strain evidence="1 2">09-121-3</strain>
    </source>
</reference>
<protein>
    <submittedName>
        <fullName evidence="1">Uncharacterized protein</fullName>
    </submittedName>
</protein>
<gene>
    <name evidence="1" type="ORF">F0238_20945</name>
</gene>
<evidence type="ECO:0000313" key="2">
    <source>
        <dbReference type="Proteomes" id="UP000576645"/>
    </source>
</evidence>
<dbReference type="AlphaFoldDB" id="A0AAP7DEP9"/>
<organism evidence="1 2">
    <name type="scientific">Vibrio coralliilyticus</name>
    <dbReference type="NCBI Taxonomy" id="190893"/>
    <lineage>
        <taxon>Bacteria</taxon>
        <taxon>Pseudomonadati</taxon>
        <taxon>Pseudomonadota</taxon>
        <taxon>Gammaproteobacteria</taxon>
        <taxon>Vibrionales</taxon>
        <taxon>Vibrionaceae</taxon>
        <taxon>Vibrio</taxon>
    </lineage>
</organism>
<accession>A0AAP7DEP9</accession>